<feature type="active site" description="Charge relay system" evidence="1">
    <location>
        <position position="293"/>
    </location>
</feature>
<name>A0A917A932_9STRE</name>
<dbReference type="SUPFAM" id="SSF53474">
    <property type="entry name" value="alpha/beta-Hydrolases"/>
    <property type="match status" value="1"/>
</dbReference>
<evidence type="ECO:0000313" key="3">
    <source>
        <dbReference type="EMBL" id="GGE36041.1"/>
    </source>
</evidence>
<dbReference type="GO" id="GO:0047617">
    <property type="term" value="F:fatty acyl-CoA hydrolase activity"/>
    <property type="evidence" value="ECO:0007669"/>
    <property type="project" value="TreeGrafter"/>
</dbReference>
<gene>
    <name evidence="3" type="ORF">GCM10011510_16730</name>
</gene>
<evidence type="ECO:0000313" key="4">
    <source>
        <dbReference type="Proteomes" id="UP000660801"/>
    </source>
</evidence>
<comment type="caution">
    <text evidence="3">The sequence shown here is derived from an EMBL/GenBank/DDBJ whole genome shotgun (WGS) entry which is preliminary data.</text>
</comment>
<feature type="active site" description="Charge relay system" evidence="1">
    <location>
        <position position="154"/>
    </location>
</feature>
<reference evidence="3" key="2">
    <citation type="submission" date="2020-09" db="EMBL/GenBank/DDBJ databases">
        <authorList>
            <person name="Sun Q."/>
            <person name="Zhou Y."/>
        </authorList>
    </citation>
    <scope>NUCLEOTIDE SEQUENCE</scope>
    <source>
        <strain evidence="3">CGMCC 1.15533</strain>
    </source>
</reference>
<feature type="active site" description="Charge relay system" evidence="1">
    <location>
        <position position="263"/>
    </location>
</feature>
<evidence type="ECO:0000259" key="2">
    <source>
        <dbReference type="Pfam" id="PF08840"/>
    </source>
</evidence>
<dbReference type="InterPro" id="IPR016662">
    <property type="entry name" value="Acyl-CoA_thioEstase_long-chain"/>
</dbReference>
<protein>
    <submittedName>
        <fullName evidence="3">Acyl-CoA thioesterase</fullName>
    </submittedName>
</protein>
<dbReference type="RefSeq" id="WP_068989167.1">
    <property type="nucleotide sequence ID" value="NZ_BMJN01000037.1"/>
</dbReference>
<keyword evidence="4" id="KW-1185">Reference proteome</keyword>
<dbReference type="Pfam" id="PF08840">
    <property type="entry name" value="BAAT_C"/>
    <property type="match status" value="1"/>
</dbReference>
<accession>A0A917A932</accession>
<dbReference type="InterPro" id="IPR029058">
    <property type="entry name" value="AB_hydrolase_fold"/>
</dbReference>
<sequence>MKRFLLGLVVVVLTGILSIVGLRMWNDRQYQQKEMGSLSHYRNPQDISLYNTTIEGVTIEHIEGNYLNGFSLKPKLRKHEGVIVTFGGSEGSPAYERAVMLAQNGYRVLALFFFGMPNQQETLVDVPVEYYEEMETYIRKDLGELGPITLIGASKGAEYSLLLASLYDSIDHVVAYAPSSYVFAGLDFQNISSSWSQAGKPIPYVDMTKAGSLALFWDFVTKSPISYLKLYQTAVDIDEERAMKRIPIEKAKADIVLFAGGDDQVWESGKMVEEIKARRPDKTMVHLYPEAGHIFIGNGVADAGGMYMKVGGTEKANREAREDSDRRLLSYLASWHAPIENQ</sequence>
<dbReference type="InterPro" id="IPR014940">
    <property type="entry name" value="BAAT_C"/>
</dbReference>
<dbReference type="AlphaFoldDB" id="A0A917A932"/>
<dbReference type="Gene3D" id="3.40.50.1820">
    <property type="entry name" value="alpha/beta hydrolase"/>
    <property type="match status" value="1"/>
</dbReference>
<dbReference type="PANTHER" id="PTHR10824:SF4">
    <property type="entry name" value="ACYL-COENZYME A THIOESTERASE 1-LIKE"/>
    <property type="match status" value="1"/>
</dbReference>
<evidence type="ECO:0000256" key="1">
    <source>
        <dbReference type="PIRSR" id="PIRSR016521-1"/>
    </source>
</evidence>
<dbReference type="PANTHER" id="PTHR10824">
    <property type="entry name" value="ACYL-COENZYME A THIOESTERASE-RELATED"/>
    <property type="match status" value="1"/>
</dbReference>
<dbReference type="OrthoDB" id="8922993at2"/>
<organism evidence="3 4">
    <name type="scientific">Streptococcus himalayensis</name>
    <dbReference type="NCBI Taxonomy" id="1888195"/>
    <lineage>
        <taxon>Bacteria</taxon>
        <taxon>Bacillati</taxon>
        <taxon>Bacillota</taxon>
        <taxon>Bacilli</taxon>
        <taxon>Lactobacillales</taxon>
        <taxon>Streptococcaceae</taxon>
        <taxon>Streptococcus</taxon>
    </lineage>
</organism>
<reference evidence="3" key="1">
    <citation type="journal article" date="2014" name="Int. J. Syst. Evol. Microbiol.">
        <title>Complete genome sequence of Corynebacterium casei LMG S-19264T (=DSM 44701T), isolated from a smear-ripened cheese.</title>
        <authorList>
            <consortium name="US DOE Joint Genome Institute (JGI-PGF)"/>
            <person name="Walter F."/>
            <person name="Albersmeier A."/>
            <person name="Kalinowski J."/>
            <person name="Ruckert C."/>
        </authorList>
    </citation>
    <scope>NUCLEOTIDE SEQUENCE</scope>
    <source>
        <strain evidence="3">CGMCC 1.15533</strain>
    </source>
</reference>
<proteinExistence type="predicted"/>
<feature type="domain" description="BAAT/Acyl-CoA thioester hydrolase C-terminal" evidence="2">
    <location>
        <begin position="126"/>
        <end position="295"/>
    </location>
</feature>
<dbReference type="PIRSF" id="PIRSF016521">
    <property type="entry name" value="Acyl-CoA_hydro"/>
    <property type="match status" value="1"/>
</dbReference>
<dbReference type="Proteomes" id="UP000660801">
    <property type="component" value="Unassembled WGS sequence"/>
</dbReference>
<dbReference type="GO" id="GO:0006637">
    <property type="term" value="P:acyl-CoA metabolic process"/>
    <property type="evidence" value="ECO:0007669"/>
    <property type="project" value="InterPro"/>
</dbReference>
<dbReference type="GO" id="GO:0006631">
    <property type="term" value="P:fatty acid metabolic process"/>
    <property type="evidence" value="ECO:0007669"/>
    <property type="project" value="TreeGrafter"/>
</dbReference>
<dbReference type="EMBL" id="BMJN01000037">
    <property type="protein sequence ID" value="GGE36041.1"/>
    <property type="molecule type" value="Genomic_DNA"/>
</dbReference>